<keyword evidence="1" id="KW-0812">Transmembrane</keyword>
<keyword evidence="1" id="KW-1133">Transmembrane helix</keyword>
<dbReference type="Proteomes" id="UP000190435">
    <property type="component" value="Unassembled WGS sequence"/>
</dbReference>
<dbReference type="EMBL" id="UGQE01000004">
    <property type="protein sequence ID" value="STZ14029.1"/>
    <property type="molecule type" value="Genomic_DNA"/>
</dbReference>
<evidence type="ECO:0000313" key="3">
    <source>
        <dbReference type="EMBL" id="STZ14029.1"/>
    </source>
</evidence>
<reference evidence="3 5" key="2">
    <citation type="submission" date="2018-06" db="EMBL/GenBank/DDBJ databases">
        <authorList>
            <consortium name="Pathogen Informatics"/>
            <person name="Doyle S."/>
        </authorList>
    </citation>
    <scope>NUCLEOTIDE SEQUENCE [LARGE SCALE GENOMIC DNA]</scope>
    <source>
        <strain evidence="3 5">NCTC10293</strain>
    </source>
</reference>
<evidence type="ECO:0000256" key="1">
    <source>
        <dbReference type="SAM" id="Phobius"/>
    </source>
</evidence>
<dbReference type="Proteomes" id="UP000255279">
    <property type="component" value="Unassembled WGS sequence"/>
</dbReference>
<keyword evidence="4" id="KW-1185">Reference proteome</keyword>
<dbReference type="EMBL" id="MUXU01000051">
    <property type="protein sequence ID" value="OOR88414.1"/>
    <property type="molecule type" value="Genomic_DNA"/>
</dbReference>
<accession>A0A1S9ZY32</accession>
<evidence type="ECO:0000313" key="4">
    <source>
        <dbReference type="Proteomes" id="UP000190435"/>
    </source>
</evidence>
<sequence length="65" mass="7193">MKKPKKSFADLFASNFIYSLIICTLLLLVVALSKYLAGDEWVIIAGCISMAALIMTVVEFYGQND</sequence>
<gene>
    <name evidence="2" type="ORF">B0181_08315</name>
    <name evidence="3" type="ORF">NCTC10293_01618</name>
</gene>
<reference evidence="2 4" key="1">
    <citation type="submission" date="2017-02" db="EMBL/GenBank/DDBJ databases">
        <title>Draft genome sequence of Moraxella caviae CCUG 355 type strain.</title>
        <authorList>
            <person name="Engstrom-Jakobsson H."/>
            <person name="Salva-Serra F."/>
            <person name="Thorell K."/>
            <person name="Gonzales-Siles L."/>
            <person name="Karlsson R."/>
            <person name="Boulund F."/>
            <person name="Engstrand L."/>
            <person name="Moore E."/>
        </authorList>
    </citation>
    <scope>NUCLEOTIDE SEQUENCE [LARGE SCALE GENOMIC DNA]</scope>
    <source>
        <strain evidence="2 4">CCUG 355</strain>
    </source>
</reference>
<evidence type="ECO:0000313" key="5">
    <source>
        <dbReference type="Proteomes" id="UP000255279"/>
    </source>
</evidence>
<keyword evidence="1" id="KW-0472">Membrane</keyword>
<protein>
    <submittedName>
        <fullName evidence="2">Uncharacterized protein</fullName>
    </submittedName>
</protein>
<feature type="transmembrane region" description="Helical" evidence="1">
    <location>
        <begin position="41"/>
        <end position="62"/>
    </location>
</feature>
<name>A0A1S9ZY32_9GAMM</name>
<organism evidence="2 4">
    <name type="scientific">Moraxella caviae</name>
    <dbReference type="NCBI Taxonomy" id="34060"/>
    <lineage>
        <taxon>Bacteria</taxon>
        <taxon>Pseudomonadati</taxon>
        <taxon>Pseudomonadota</taxon>
        <taxon>Gammaproteobacteria</taxon>
        <taxon>Moraxellales</taxon>
        <taxon>Moraxellaceae</taxon>
        <taxon>Moraxella</taxon>
    </lineage>
</organism>
<feature type="transmembrane region" description="Helical" evidence="1">
    <location>
        <begin position="12"/>
        <end position="35"/>
    </location>
</feature>
<evidence type="ECO:0000313" key="2">
    <source>
        <dbReference type="EMBL" id="OOR88414.1"/>
    </source>
</evidence>
<dbReference type="RefSeq" id="WP_078277042.1">
    <property type="nucleotide sequence ID" value="NZ_UGQE01000004.1"/>
</dbReference>
<proteinExistence type="predicted"/>
<dbReference type="AlphaFoldDB" id="A0A1S9ZY32"/>